<dbReference type="OrthoDB" id="5292295at2"/>
<dbReference type="RefSeq" id="WP_068011167.1">
    <property type="nucleotide sequence ID" value="NZ_LMCB01000161.1"/>
</dbReference>
<accession>A0A161UGA8</accession>
<proteinExistence type="predicted"/>
<dbReference type="AlphaFoldDB" id="A0A161UGA8"/>
<comment type="caution">
    <text evidence="2">The sequence shown here is derived from an EMBL/GenBank/DDBJ whole genome shotgun (WGS) entry which is preliminary data.</text>
</comment>
<dbReference type="Gene3D" id="1.10.30.50">
    <property type="match status" value="1"/>
</dbReference>
<dbReference type="Proteomes" id="UP000076577">
    <property type="component" value="Unassembled WGS sequence"/>
</dbReference>
<dbReference type="GO" id="GO:0004519">
    <property type="term" value="F:endonuclease activity"/>
    <property type="evidence" value="ECO:0007669"/>
    <property type="project" value="UniProtKB-KW"/>
</dbReference>
<keyword evidence="2" id="KW-0255">Endonuclease</keyword>
<dbReference type="CDD" id="cd00085">
    <property type="entry name" value="HNHc"/>
    <property type="match status" value="1"/>
</dbReference>
<dbReference type="InterPro" id="IPR002711">
    <property type="entry name" value="HNH"/>
</dbReference>
<dbReference type="EMBL" id="LMCB01000161">
    <property type="protein sequence ID" value="KZL04553.1"/>
    <property type="molecule type" value="Genomic_DNA"/>
</dbReference>
<dbReference type="PATRIC" id="fig|989403.3.peg.5076"/>
<dbReference type="Pfam" id="PF01844">
    <property type="entry name" value="HNH"/>
    <property type="match status" value="1"/>
</dbReference>
<keyword evidence="2" id="KW-0378">Hydrolase</keyword>
<evidence type="ECO:0000313" key="3">
    <source>
        <dbReference type="Proteomes" id="UP000076577"/>
    </source>
</evidence>
<protein>
    <submittedName>
        <fullName evidence="2">HNH endonuclease</fullName>
    </submittedName>
</protein>
<dbReference type="STRING" id="989403.SAMN05421798_10472"/>
<reference evidence="2 3" key="1">
    <citation type="journal article" date="2016" name="Front. Microbiol.">
        <title>Comparative Genomic Analysis Reveals a Diverse Repertoire of Genes Involved in Prokaryote-Eukaryote Interactions within the Pseudovibrio Genus.</title>
        <authorList>
            <person name="Romano S."/>
            <person name="Fernandez-Guerra A."/>
            <person name="Reen F.J."/>
            <person name="Glockner F.O."/>
            <person name="Crowley S.P."/>
            <person name="O'Sullivan O."/>
            <person name="Cotter P.D."/>
            <person name="Adams C."/>
            <person name="Dobson A.D."/>
            <person name="O'Gara F."/>
        </authorList>
    </citation>
    <scope>NUCLEOTIDE SEQUENCE [LARGE SCALE GENOMIC DNA]</scope>
    <source>
        <strain evidence="2 3">Ad2</strain>
    </source>
</reference>
<dbReference type="GO" id="GO:0003676">
    <property type="term" value="F:nucleic acid binding"/>
    <property type="evidence" value="ECO:0007669"/>
    <property type="project" value="InterPro"/>
</dbReference>
<sequence>MFGVDRALSLKSISPRLASLKPTLRKAPKAVDPFYLTREWKALASYIKQLRGYVCEACGKDFSKQKHKLIADHIVERKDGGADLDLGNVQCLCTWCHNRKTAKARRNRG</sequence>
<dbReference type="SMART" id="SM00507">
    <property type="entry name" value="HNHc"/>
    <property type="match status" value="1"/>
</dbReference>
<keyword evidence="3" id="KW-1185">Reference proteome</keyword>
<evidence type="ECO:0000259" key="1">
    <source>
        <dbReference type="SMART" id="SM00507"/>
    </source>
</evidence>
<feature type="domain" description="HNH nuclease" evidence="1">
    <location>
        <begin position="41"/>
        <end position="98"/>
    </location>
</feature>
<name>A0A161UGA8_9HYPH</name>
<keyword evidence="2" id="KW-0540">Nuclease</keyword>
<evidence type="ECO:0000313" key="2">
    <source>
        <dbReference type="EMBL" id="KZL04553.1"/>
    </source>
</evidence>
<organism evidence="2 3">
    <name type="scientific">Pseudovibrio axinellae</name>
    <dbReference type="NCBI Taxonomy" id="989403"/>
    <lineage>
        <taxon>Bacteria</taxon>
        <taxon>Pseudomonadati</taxon>
        <taxon>Pseudomonadota</taxon>
        <taxon>Alphaproteobacteria</taxon>
        <taxon>Hyphomicrobiales</taxon>
        <taxon>Stappiaceae</taxon>
        <taxon>Pseudovibrio</taxon>
    </lineage>
</organism>
<dbReference type="GO" id="GO:0008270">
    <property type="term" value="F:zinc ion binding"/>
    <property type="evidence" value="ECO:0007669"/>
    <property type="project" value="InterPro"/>
</dbReference>
<dbReference type="InterPro" id="IPR003615">
    <property type="entry name" value="HNH_nuc"/>
</dbReference>
<gene>
    <name evidence="2" type="ORF">PsAD2_04636</name>
</gene>